<proteinExistence type="predicted"/>
<feature type="region of interest" description="Disordered" evidence="1">
    <location>
        <begin position="92"/>
        <end position="120"/>
    </location>
</feature>
<gene>
    <name evidence="2" type="ORF">HYPBUDRAFT_9112</name>
</gene>
<feature type="compositionally biased region" description="Low complexity" evidence="1">
    <location>
        <begin position="94"/>
        <end position="120"/>
    </location>
</feature>
<organism evidence="2 3">
    <name type="scientific">Hyphopichia burtonii NRRL Y-1933</name>
    <dbReference type="NCBI Taxonomy" id="984485"/>
    <lineage>
        <taxon>Eukaryota</taxon>
        <taxon>Fungi</taxon>
        <taxon>Dikarya</taxon>
        <taxon>Ascomycota</taxon>
        <taxon>Saccharomycotina</taxon>
        <taxon>Pichiomycetes</taxon>
        <taxon>Debaryomycetaceae</taxon>
        <taxon>Hyphopichia</taxon>
    </lineage>
</organism>
<dbReference type="EMBL" id="KV454538">
    <property type="protein sequence ID" value="ODV69778.1"/>
    <property type="molecule type" value="Genomic_DNA"/>
</dbReference>
<dbReference type="Proteomes" id="UP000095085">
    <property type="component" value="Unassembled WGS sequence"/>
</dbReference>
<name>A0A1E4RRA3_9ASCO</name>
<dbReference type="OrthoDB" id="4026192at2759"/>
<feature type="region of interest" description="Disordered" evidence="1">
    <location>
        <begin position="144"/>
        <end position="173"/>
    </location>
</feature>
<reference evidence="3" key="1">
    <citation type="submission" date="2016-05" db="EMBL/GenBank/DDBJ databases">
        <title>Comparative genomics of biotechnologically important yeasts.</title>
        <authorList>
            <consortium name="DOE Joint Genome Institute"/>
            <person name="Riley R."/>
            <person name="Haridas S."/>
            <person name="Wolfe K.H."/>
            <person name="Lopes M.R."/>
            <person name="Hittinger C.T."/>
            <person name="Goker M."/>
            <person name="Salamov A."/>
            <person name="Wisecaver J."/>
            <person name="Long T.M."/>
            <person name="Aerts A.L."/>
            <person name="Barry K."/>
            <person name="Choi C."/>
            <person name="Clum A."/>
            <person name="Coughlan A.Y."/>
            <person name="Deshpande S."/>
            <person name="Douglass A.P."/>
            <person name="Hanson S.J."/>
            <person name="Klenk H.-P."/>
            <person name="Labutti K."/>
            <person name="Lapidus A."/>
            <person name="Lindquist E."/>
            <person name="Lipzen A."/>
            <person name="Meier-Kolthoff J.P."/>
            <person name="Ohm R.A."/>
            <person name="Otillar R.P."/>
            <person name="Pangilinan J."/>
            <person name="Peng Y."/>
            <person name="Rokas A."/>
            <person name="Rosa C.A."/>
            <person name="Scheuner C."/>
            <person name="Sibirny A.A."/>
            <person name="Slot J.C."/>
            <person name="Stielow J.B."/>
            <person name="Sun H."/>
            <person name="Kurtzman C.P."/>
            <person name="Blackwell M."/>
            <person name="Grigoriev I.V."/>
            <person name="Jeffries T.W."/>
        </authorList>
    </citation>
    <scope>NUCLEOTIDE SEQUENCE [LARGE SCALE GENOMIC DNA]</scope>
    <source>
        <strain evidence="3">NRRL Y-1933</strain>
    </source>
</reference>
<accession>A0A1E4RRA3</accession>
<dbReference type="RefSeq" id="XP_020078845.1">
    <property type="nucleotide sequence ID" value="XM_020223873.1"/>
</dbReference>
<keyword evidence="3" id="KW-1185">Reference proteome</keyword>
<dbReference type="GeneID" id="30998422"/>
<feature type="compositionally biased region" description="Polar residues" evidence="1">
    <location>
        <begin position="151"/>
        <end position="169"/>
    </location>
</feature>
<protein>
    <submittedName>
        <fullName evidence="2">Uncharacterized protein</fullName>
    </submittedName>
</protein>
<evidence type="ECO:0000313" key="2">
    <source>
        <dbReference type="EMBL" id="ODV69778.1"/>
    </source>
</evidence>
<dbReference type="AlphaFoldDB" id="A0A1E4RRA3"/>
<sequence>MNGLGILVEEKEPTGSLPVGSVNGEVLLPPLPDELEDDFYSNSLKSSSVDLKNLNQEQVNFFTNPSYSTYELDSPSINNLIHFPSIEDASTNDSVTLNKSSSNTSLNRITSNTSSTPSTIKKTIKNGIRKLSLKQQRPILSPLQTDEKEFSSTSTIESLKNRSRTNSYLTPTTPPINSPIITISENLQQLRKNLSDLEQCFFESIEDDNVNSINELLIPQDLFNYSNYLKQSKKNTIEIFELTKKRLMESGWCSQHDLNNLQLQQDRSICLLDTKLLQIEEKLNQFDLSLLN</sequence>
<evidence type="ECO:0000313" key="3">
    <source>
        <dbReference type="Proteomes" id="UP000095085"/>
    </source>
</evidence>
<evidence type="ECO:0000256" key="1">
    <source>
        <dbReference type="SAM" id="MobiDB-lite"/>
    </source>
</evidence>